<dbReference type="Pfam" id="PF02828">
    <property type="entry name" value="L27"/>
    <property type="match status" value="1"/>
</dbReference>
<evidence type="ECO:0000259" key="1">
    <source>
        <dbReference type="PROSITE" id="PS51022"/>
    </source>
</evidence>
<gene>
    <name evidence="2" type="ORF">UPYG_G00076250</name>
</gene>
<accession>A0ABD0XCS8</accession>
<dbReference type="InterPro" id="IPR014775">
    <property type="entry name" value="L27_C"/>
</dbReference>
<dbReference type="AlphaFoldDB" id="A0ABD0XCS8"/>
<sequence>MPALATGSGNDSGLYELLSTLPSQLQPHVHSLDDSTFLHVMFGERSLHSLFKIHEKLQQYEDCSLPPS</sequence>
<evidence type="ECO:0000313" key="3">
    <source>
        <dbReference type="Proteomes" id="UP001557470"/>
    </source>
</evidence>
<protein>
    <recommendedName>
        <fullName evidence="1">L27 domain-containing protein</fullName>
    </recommendedName>
</protein>
<proteinExistence type="predicted"/>
<evidence type="ECO:0000313" key="2">
    <source>
        <dbReference type="EMBL" id="KAL1006743.1"/>
    </source>
</evidence>
<dbReference type="Proteomes" id="UP001557470">
    <property type="component" value="Unassembled WGS sequence"/>
</dbReference>
<dbReference type="EMBL" id="JAGEUA010000002">
    <property type="protein sequence ID" value="KAL1006743.1"/>
    <property type="molecule type" value="Genomic_DNA"/>
</dbReference>
<comment type="caution">
    <text evidence="2">The sequence shown here is derived from an EMBL/GenBank/DDBJ whole genome shotgun (WGS) entry which is preliminary data.</text>
</comment>
<organism evidence="2 3">
    <name type="scientific">Umbra pygmaea</name>
    <name type="common">Eastern mudminnow</name>
    <dbReference type="NCBI Taxonomy" id="75934"/>
    <lineage>
        <taxon>Eukaryota</taxon>
        <taxon>Metazoa</taxon>
        <taxon>Chordata</taxon>
        <taxon>Craniata</taxon>
        <taxon>Vertebrata</taxon>
        <taxon>Euteleostomi</taxon>
        <taxon>Actinopterygii</taxon>
        <taxon>Neopterygii</taxon>
        <taxon>Teleostei</taxon>
        <taxon>Protacanthopterygii</taxon>
        <taxon>Esociformes</taxon>
        <taxon>Umbridae</taxon>
        <taxon>Umbra</taxon>
    </lineage>
</organism>
<name>A0ABD0XCS8_UMBPY</name>
<keyword evidence="3" id="KW-1185">Reference proteome</keyword>
<feature type="domain" description="L27" evidence="1">
    <location>
        <begin position="10"/>
        <end position="65"/>
    </location>
</feature>
<dbReference type="InterPro" id="IPR004172">
    <property type="entry name" value="L27_dom"/>
</dbReference>
<reference evidence="2 3" key="1">
    <citation type="submission" date="2024-06" db="EMBL/GenBank/DDBJ databases">
        <authorList>
            <person name="Pan Q."/>
            <person name="Wen M."/>
            <person name="Jouanno E."/>
            <person name="Zahm M."/>
            <person name="Klopp C."/>
            <person name="Cabau C."/>
            <person name="Louis A."/>
            <person name="Berthelot C."/>
            <person name="Parey E."/>
            <person name="Roest Crollius H."/>
            <person name="Montfort J."/>
            <person name="Robinson-Rechavi M."/>
            <person name="Bouchez O."/>
            <person name="Lampietro C."/>
            <person name="Lopez Roques C."/>
            <person name="Donnadieu C."/>
            <person name="Postlethwait J."/>
            <person name="Bobe J."/>
            <person name="Verreycken H."/>
            <person name="Guiguen Y."/>
        </authorList>
    </citation>
    <scope>NUCLEOTIDE SEQUENCE [LARGE SCALE GENOMIC DNA]</scope>
    <source>
        <strain evidence="2">Up_M1</strain>
        <tissue evidence="2">Testis</tissue>
    </source>
</reference>
<dbReference type="PROSITE" id="PS51022">
    <property type="entry name" value="L27"/>
    <property type="match status" value="1"/>
</dbReference>
<dbReference type="SMART" id="SM00569">
    <property type="entry name" value="L27"/>
    <property type="match status" value="1"/>
</dbReference>